<dbReference type="EMBL" id="CP070499">
    <property type="protein sequence ID" value="QSB16866.1"/>
    <property type="molecule type" value="Genomic_DNA"/>
</dbReference>
<name>A0A895YQ49_9ACTN</name>
<dbReference type="PROSITE" id="PS50931">
    <property type="entry name" value="HTH_LYSR"/>
    <property type="match status" value="1"/>
</dbReference>
<dbReference type="InterPro" id="IPR005119">
    <property type="entry name" value="LysR_subst-bd"/>
</dbReference>
<dbReference type="Pfam" id="PF03466">
    <property type="entry name" value="LysR_substrate"/>
    <property type="match status" value="1"/>
</dbReference>
<organism evidence="7 8">
    <name type="scientific">Natronosporangium hydrolyticum</name>
    <dbReference type="NCBI Taxonomy" id="2811111"/>
    <lineage>
        <taxon>Bacteria</taxon>
        <taxon>Bacillati</taxon>
        <taxon>Actinomycetota</taxon>
        <taxon>Actinomycetes</taxon>
        <taxon>Micromonosporales</taxon>
        <taxon>Micromonosporaceae</taxon>
        <taxon>Natronosporangium</taxon>
    </lineage>
</organism>
<evidence type="ECO:0000256" key="4">
    <source>
        <dbReference type="ARBA" id="ARBA00023163"/>
    </source>
</evidence>
<keyword evidence="3" id="KW-0238">DNA-binding</keyword>
<feature type="signal peptide" evidence="5">
    <location>
        <begin position="1"/>
        <end position="23"/>
    </location>
</feature>
<keyword evidence="5" id="KW-0732">Signal</keyword>
<dbReference type="InterPro" id="IPR036388">
    <property type="entry name" value="WH-like_DNA-bd_sf"/>
</dbReference>
<protein>
    <submittedName>
        <fullName evidence="7">LysR family transcriptional regulator</fullName>
    </submittedName>
</protein>
<dbReference type="SUPFAM" id="SSF46785">
    <property type="entry name" value="Winged helix' DNA-binding domain"/>
    <property type="match status" value="1"/>
</dbReference>
<dbReference type="Proteomes" id="UP000662857">
    <property type="component" value="Chromosome"/>
</dbReference>
<dbReference type="PANTHER" id="PTHR30346">
    <property type="entry name" value="TRANSCRIPTIONAL DUAL REGULATOR HCAR-RELATED"/>
    <property type="match status" value="1"/>
</dbReference>
<evidence type="ECO:0000313" key="7">
    <source>
        <dbReference type="EMBL" id="QSB16866.1"/>
    </source>
</evidence>
<reference evidence="7" key="1">
    <citation type="submission" date="2021-02" db="EMBL/GenBank/DDBJ databases">
        <title>Natrosporangium hydrolyticum gen. nov., sp. nov, a haloalkaliphilic actinobacterium from a soda solonchak soil.</title>
        <authorList>
            <person name="Sorokin D.Y."/>
            <person name="Khijniak T.V."/>
            <person name="Zakharycheva A.P."/>
            <person name="Boueva O.V."/>
            <person name="Ariskina E.V."/>
            <person name="Hahnke R.L."/>
            <person name="Bunk B."/>
            <person name="Sproer C."/>
            <person name="Schumann P."/>
            <person name="Evtushenko L.I."/>
            <person name="Kublanov I.V."/>
        </authorList>
    </citation>
    <scope>NUCLEOTIDE SEQUENCE</scope>
    <source>
        <strain evidence="7">DSM 106523</strain>
    </source>
</reference>
<feature type="domain" description="HTH lysR-type" evidence="6">
    <location>
        <begin position="2"/>
        <end position="59"/>
    </location>
</feature>
<dbReference type="GO" id="GO:0003700">
    <property type="term" value="F:DNA-binding transcription factor activity"/>
    <property type="evidence" value="ECO:0007669"/>
    <property type="project" value="InterPro"/>
</dbReference>
<dbReference type="SUPFAM" id="SSF53850">
    <property type="entry name" value="Periplasmic binding protein-like II"/>
    <property type="match status" value="1"/>
</dbReference>
<proteinExistence type="inferred from homology"/>
<evidence type="ECO:0000256" key="2">
    <source>
        <dbReference type="ARBA" id="ARBA00023015"/>
    </source>
</evidence>
<dbReference type="InterPro" id="IPR000847">
    <property type="entry name" value="LysR_HTH_N"/>
</dbReference>
<keyword evidence="8" id="KW-1185">Reference proteome</keyword>
<dbReference type="RefSeq" id="WP_239679103.1">
    <property type="nucleotide sequence ID" value="NZ_CP070499.1"/>
</dbReference>
<dbReference type="CDD" id="cd08423">
    <property type="entry name" value="PBP2_LTTR_like_6"/>
    <property type="match status" value="1"/>
</dbReference>
<dbReference type="AlphaFoldDB" id="A0A895YQ49"/>
<dbReference type="Gene3D" id="1.10.10.10">
    <property type="entry name" value="Winged helix-like DNA-binding domain superfamily/Winged helix DNA-binding domain"/>
    <property type="match status" value="1"/>
</dbReference>
<comment type="similarity">
    <text evidence="1">Belongs to the LysR transcriptional regulatory family.</text>
</comment>
<dbReference type="PANTHER" id="PTHR30346:SF29">
    <property type="entry name" value="LYSR SUBSTRATE-BINDING"/>
    <property type="match status" value="1"/>
</dbReference>
<dbReference type="Gene3D" id="3.40.190.10">
    <property type="entry name" value="Periplasmic binding protein-like II"/>
    <property type="match status" value="2"/>
</dbReference>
<evidence type="ECO:0000256" key="5">
    <source>
        <dbReference type="SAM" id="SignalP"/>
    </source>
</evidence>
<accession>A0A895YQ49</accession>
<dbReference type="InterPro" id="IPR036390">
    <property type="entry name" value="WH_DNA-bd_sf"/>
</dbReference>
<keyword evidence="2" id="KW-0805">Transcription regulation</keyword>
<dbReference type="KEGG" id="nhy:JQS43_11605"/>
<feature type="chain" id="PRO_5034289530" evidence="5">
    <location>
        <begin position="24"/>
        <end position="345"/>
    </location>
</feature>
<dbReference type="Pfam" id="PF00126">
    <property type="entry name" value="HTH_1"/>
    <property type="match status" value="1"/>
</dbReference>
<sequence length="345" mass="37275">MLDFRRLRLLTLFASLGTVTAVARTARLTPSAVSQQLARLEREVGMTLLQRSGRQLALTEAGRLLVDHAERIFAEVERTETALSQLRHGGVGQLRLATLPSISRRVVPRALARFAEAGLPVEIGLREVEAHESLPALQRGEIELALVDQYDPLPALTIPGIDLVALFSELMYLVVPAGSSLARPQLELADCADQRWITCQQGTFCHTAIMSVCAAAGFHPDIAHTSNDFAVIQAMVEAGLGISLVPQVAIALTRYDIQCVAPAGPPIRRRLSAAVRSASRHRPALRRLVEAFTAVAAELHPHPEPAFSGVIRAEELSRRVEEGQQATAFTGSTKLVGVGTLCSCR</sequence>
<evidence type="ECO:0000313" key="8">
    <source>
        <dbReference type="Proteomes" id="UP000662857"/>
    </source>
</evidence>
<evidence type="ECO:0000256" key="1">
    <source>
        <dbReference type="ARBA" id="ARBA00009437"/>
    </source>
</evidence>
<dbReference type="GO" id="GO:0032993">
    <property type="term" value="C:protein-DNA complex"/>
    <property type="evidence" value="ECO:0007669"/>
    <property type="project" value="TreeGrafter"/>
</dbReference>
<gene>
    <name evidence="7" type="ORF">JQS43_11605</name>
</gene>
<keyword evidence="4" id="KW-0804">Transcription</keyword>
<dbReference type="GO" id="GO:0003677">
    <property type="term" value="F:DNA binding"/>
    <property type="evidence" value="ECO:0007669"/>
    <property type="project" value="UniProtKB-KW"/>
</dbReference>
<evidence type="ECO:0000259" key="6">
    <source>
        <dbReference type="PROSITE" id="PS50931"/>
    </source>
</evidence>
<evidence type="ECO:0000256" key="3">
    <source>
        <dbReference type="ARBA" id="ARBA00023125"/>
    </source>
</evidence>